<feature type="chain" id="PRO_5043857429" description="alpha-L-fucosidase" evidence="7">
    <location>
        <begin position="30"/>
        <end position="578"/>
    </location>
</feature>
<accession>A0AAW6TYJ8</accession>
<evidence type="ECO:0000256" key="7">
    <source>
        <dbReference type="SAM" id="SignalP"/>
    </source>
</evidence>
<proteinExistence type="inferred from homology"/>
<gene>
    <name evidence="9" type="ORF">QJ522_16210</name>
</gene>
<comment type="caution">
    <text evidence="9">The sequence shown here is derived from an EMBL/GenBank/DDBJ whole genome shotgun (WGS) entry which is preliminary data.</text>
</comment>
<dbReference type="PANTHER" id="PTHR10030:SF37">
    <property type="entry name" value="ALPHA-L-FUCOSIDASE-RELATED"/>
    <property type="match status" value="1"/>
</dbReference>
<protein>
    <recommendedName>
        <fullName evidence="3">alpha-L-fucosidase</fullName>
        <ecNumber evidence="3">3.2.1.51</ecNumber>
    </recommendedName>
</protein>
<dbReference type="Pfam" id="PF00754">
    <property type="entry name" value="F5_F8_type_C"/>
    <property type="match status" value="1"/>
</dbReference>
<dbReference type="SUPFAM" id="SSF49785">
    <property type="entry name" value="Galactose-binding domain-like"/>
    <property type="match status" value="1"/>
</dbReference>
<dbReference type="InterPro" id="IPR017853">
    <property type="entry name" value="GH"/>
</dbReference>
<dbReference type="InterPro" id="IPR016286">
    <property type="entry name" value="FUC_metazoa-typ"/>
</dbReference>
<keyword evidence="10" id="KW-1185">Reference proteome</keyword>
<feature type="domain" description="F5/8 type C" evidence="8">
    <location>
        <begin position="432"/>
        <end position="569"/>
    </location>
</feature>
<feature type="signal peptide" evidence="7">
    <location>
        <begin position="1"/>
        <end position="29"/>
    </location>
</feature>
<evidence type="ECO:0000256" key="5">
    <source>
        <dbReference type="ARBA" id="ARBA00022801"/>
    </source>
</evidence>
<evidence type="ECO:0000256" key="3">
    <source>
        <dbReference type="ARBA" id="ARBA00012662"/>
    </source>
</evidence>
<dbReference type="PANTHER" id="PTHR10030">
    <property type="entry name" value="ALPHA-L-FUCOSIDASE"/>
    <property type="match status" value="1"/>
</dbReference>
<dbReference type="EC" id="3.2.1.51" evidence="3"/>
<reference evidence="9" key="1">
    <citation type="submission" date="2023-05" db="EMBL/GenBank/DDBJ databases">
        <title>Anaerotaeda fermentans gen. nov., sp. nov., a novel anaerobic planctomycete of the new family within the order Sedimentisphaerales isolated from Taman Peninsula, Russia.</title>
        <authorList>
            <person name="Khomyakova M.A."/>
            <person name="Merkel A.Y."/>
            <person name="Slobodkin A.I."/>
        </authorList>
    </citation>
    <scope>NUCLEOTIDE SEQUENCE</scope>
    <source>
        <strain evidence="9">M17dextr</strain>
    </source>
</reference>
<dbReference type="RefSeq" id="WP_349246012.1">
    <property type="nucleotide sequence ID" value="NZ_JASCXX010000022.1"/>
</dbReference>
<comment type="similarity">
    <text evidence="2">Belongs to the glycosyl hydrolase 29 family.</text>
</comment>
<keyword evidence="5" id="KW-0378">Hydrolase</keyword>
<comment type="function">
    <text evidence="1">Alpha-L-fucosidase is responsible for hydrolyzing the alpha-1,6-linked fucose joined to the reducing-end N-acetylglucosamine of the carbohydrate moieties of glycoproteins.</text>
</comment>
<dbReference type="GO" id="GO:0006004">
    <property type="term" value="P:fucose metabolic process"/>
    <property type="evidence" value="ECO:0007669"/>
    <property type="project" value="InterPro"/>
</dbReference>
<dbReference type="InterPro" id="IPR057739">
    <property type="entry name" value="Glyco_hydro_29_N"/>
</dbReference>
<dbReference type="GO" id="GO:0005764">
    <property type="term" value="C:lysosome"/>
    <property type="evidence" value="ECO:0007669"/>
    <property type="project" value="TreeGrafter"/>
</dbReference>
<evidence type="ECO:0000256" key="6">
    <source>
        <dbReference type="ARBA" id="ARBA00023295"/>
    </source>
</evidence>
<dbReference type="Gene3D" id="2.60.120.260">
    <property type="entry name" value="Galactose-binding domain-like"/>
    <property type="match status" value="1"/>
</dbReference>
<dbReference type="Gene3D" id="3.20.20.80">
    <property type="entry name" value="Glycosidases"/>
    <property type="match status" value="1"/>
</dbReference>
<evidence type="ECO:0000259" key="8">
    <source>
        <dbReference type="PROSITE" id="PS50022"/>
    </source>
</evidence>
<dbReference type="InterPro" id="IPR008979">
    <property type="entry name" value="Galactose-bd-like_sf"/>
</dbReference>
<dbReference type="SMART" id="SM00812">
    <property type="entry name" value="Alpha_L_fucos"/>
    <property type="match status" value="1"/>
</dbReference>
<dbReference type="InterPro" id="IPR000421">
    <property type="entry name" value="FA58C"/>
</dbReference>
<dbReference type="GO" id="GO:0016139">
    <property type="term" value="P:glycoside catabolic process"/>
    <property type="evidence" value="ECO:0007669"/>
    <property type="project" value="TreeGrafter"/>
</dbReference>
<dbReference type="PROSITE" id="PS50022">
    <property type="entry name" value="FA58C_3"/>
    <property type="match status" value="1"/>
</dbReference>
<evidence type="ECO:0000256" key="4">
    <source>
        <dbReference type="ARBA" id="ARBA00022729"/>
    </source>
</evidence>
<organism evidence="9 10">
    <name type="scientific">Anaerobaca lacustris</name>
    <dbReference type="NCBI Taxonomy" id="3044600"/>
    <lineage>
        <taxon>Bacteria</taxon>
        <taxon>Pseudomonadati</taxon>
        <taxon>Planctomycetota</taxon>
        <taxon>Phycisphaerae</taxon>
        <taxon>Sedimentisphaerales</taxon>
        <taxon>Anaerobacaceae</taxon>
        <taxon>Anaerobaca</taxon>
    </lineage>
</organism>
<evidence type="ECO:0000256" key="1">
    <source>
        <dbReference type="ARBA" id="ARBA00004071"/>
    </source>
</evidence>
<evidence type="ECO:0000313" key="9">
    <source>
        <dbReference type="EMBL" id="MDI6450602.1"/>
    </source>
</evidence>
<dbReference type="EMBL" id="JASCXX010000022">
    <property type="protein sequence ID" value="MDI6450602.1"/>
    <property type="molecule type" value="Genomic_DNA"/>
</dbReference>
<dbReference type="PROSITE" id="PS51257">
    <property type="entry name" value="PROKAR_LIPOPROTEIN"/>
    <property type="match status" value="1"/>
</dbReference>
<sequence length="578" mass="65099">MKTCGHNQAVRAVGIFLCVVGVWAQSCPAADDPMQAWRDMKFGLFVHWGPVSLVGTEIGWSRGREVPSEEYDQLYKRFNPTLFDAEAWVTVAKRAGMKYLVLTSKHHDGFCLWPSKYTDYHIGNTPFKRDVMRELADACAKHGIQFCTYHSICDWYHPDYPLGSPGGRTKKPNPDMPRYYEYLRNQTREIIENYGPLGIMWFDGEWEEPWTLEYGNELYAYLKGLQPTLVINNRVSKGRQGMAGVTAQAHLNAGDYDTPEQRIGNFQNDRPWETCMTICQQWAWKPDDVMKSEKECLQTLVRVVGGDGNLLFNVGPMPDGRIEPRQVDRLMEMGRWLDRYGQTIYGTRGGPFKTTASLASTYQGNTIYIHILEWPDGAITLPPLPKRIVRSSILTGGSVTVRQTAEAITIVVPEGDRDPIDTIVALTLDGPADDIEPVALPSASLAAGKEARASNVFQNSDAYGPDKAFDDDPGTRWATNAGVEQAWLEVDLGRPEMISRVVISEAYDRVRRFELQYADDGTWTTFFEGERIGEKFAAGFEPVTAQRIRLNILEATDGPTIWEFQLLATRKTPLVVTP</sequence>
<dbReference type="AlphaFoldDB" id="A0AAW6TYJ8"/>
<dbReference type="Pfam" id="PF01120">
    <property type="entry name" value="Alpha_L_fucos"/>
    <property type="match status" value="1"/>
</dbReference>
<name>A0AAW6TYJ8_9BACT</name>
<dbReference type="GO" id="GO:0004560">
    <property type="term" value="F:alpha-L-fucosidase activity"/>
    <property type="evidence" value="ECO:0007669"/>
    <property type="project" value="InterPro"/>
</dbReference>
<dbReference type="InterPro" id="IPR000933">
    <property type="entry name" value="Glyco_hydro_29"/>
</dbReference>
<evidence type="ECO:0000256" key="2">
    <source>
        <dbReference type="ARBA" id="ARBA00007951"/>
    </source>
</evidence>
<keyword evidence="6" id="KW-0326">Glycosidase</keyword>
<dbReference type="SUPFAM" id="SSF51445">
    <property type="entry name" value="(Trans)glycosidases"/>
    <property type="match status" value="1"/>
</dbReference>
<evidence type="ECO:0000313" key="10">
    <source>
        <dbReference type="Proteomes" id="UP001431776"/>
    </source>
</evidence>
<keyword evidence="4 7" id="KW-0732">Signal</keyword>
<dbReference type="Proteomes" id="UP001431776">
    <property type="component" value="Unassembled WGS sequence"/>
</dbReference>
<dbReference type="PRINTS" id="PR00741">
    <property type="entry name" value="GLHYDRLASE29"/>
</dbReference>